<evidence type="ECO:0000313" key="6">
    <source>
        <dbReference type="Proteomes" id="UP001431532"/>
    </source>
</evidence>
<dbReference type="InterPro" id="IPR040198">
    <property type="entry name" value="Fido_containing"/>
</dbReference>
<keyword evidence="6" id="KW-1185">Reference proteome</keyword>
<evidence type="ECO:0000259" key="4">
    <source>
        <dbReference type="PROSITE" id="PS51459"/>
    </source>
</evidence>
<accession>A0AAW6UCD9</accession>
<dbReference type="RefSeq" id="WP_282840227.1">
    <property type="nucleotide sequence ID" value="NZ_JASCXW010000061.1"/>
</dbReference>
<evidence type="ECO:0000256" key="1">
    <source>
        <dbReference type="PIRSR" id="PIRSR640198-1"/>
    </source>
</evidence>
<dbReference type="Pfam" id="PF02661">
    <property type="entry name" value="Fic"/>
    <property type="match status" value="1"/>
</dbReference>
<protein>
    <submittedName>
        <fullName evidence="5">Fic family protein</fullName>
    </submittedName>
</protein>
<organism evidence="5 6">
    <name type="scientific">Peloplasma aerotolerans</name>
    <dbReference type="NCBI Taxonomy" id="3044389"/>
    <lineage>
        <taxon>Bacteria</taxon>
        <taxon>Bacillati</taxon>
        <taxon>Mycoplasmatota</taxon>
        <taxon>Mollicutes</taxon>
        <taxon>Acholeplasmatales</taxon>
        <taxon>Acholeplasmataceae</taxon>
        <taxon>Peloplasma</taxon>
    </lineage>
</organism>
<dbReference type="Gene3D" id="1.10.3290.10">
    <property type="entry name" value="Fido-like domain"/>
    <property type="match status" value="1"/>
</dbReference>
<dbReference type="EMBL" id="JASCXW010000061">
    <property type="protein sequence ID" value="MDI6453776.1"/>
    <property type="molecule type" value="Genomic_DNA"/>
</dbReference>
<reference evidence="5" key="1">
    <citation type="submission" date="2023-05" db="EMBL/GenBank/DDBJ databases">
        <title>Mariniplasma microaerophilum sp. nov., a novel anaerobic mollicute isolated from terrestrial mud volcano, Taman Peninsula, Russia.</title>
        <authorList>
            <person name="Khomyakova M.A."/>
            <person name="Merkel A.Y."/>
            <person name="Slobodkin A.I."/>
        </authorList>
    </citation>
    <scope>NUCLEOTIDE SEQUENCE</scope>
    <source>
        <strain evidence="5">M4Ah</strain>
    </source>
</reference>
<evidence type="ECO:0000256" key="3">
    <source>
        <dbReference type="PIRSR" id="PIRSR640198-3"/>
    </source>
</evidence>
<name>A0AAW6UCD9_9MOLU</name>
<dbReference type="SUPFAM" id="SSF140931">
    <property type="entry name" value="Fic-like"/>
    <property type="match status" value="1"/>
</dbReference>
<dbReference type="PANTHER" id="PTHR13504:SF38">
    <property type="entry name" value="FIDO DOMAIN-CONTAINING PROTEIN"/>
    <property type="match status" value="1"/>
</dbReference>
<feature type="site" description="Important for autoinhibition of adenylyltransferase activity" evidence="3">
    <location>
        <position position="55"/>
    </location>
</feature>
<feature type="active site" evidence="1">
    <location>
        <position position="178"/>
    </location>
</feature>
<dbReference type="AlphaFoldDB" id="A0AAW6UCD9"/>
<dbReference type="InterPro" id="IPR036597">
    <property type="entry name" value="Fido-like_dom_sf"/>
</dbReference>
<evidence type="ECO:0000313" key="5">
    <source>
        <dbReference type="EMBL" id="MDI6453776.1"/>
    </source>
</evidence>
<feature type="binding site" evidence="2">
    <location>
        <begin position="182"/>
        <end position="189"/>
    </location>
    <ligand>
        <name>ATP</name>
        <dbReference type="ChEBI" id="CHEBI:30616"/>
    </ligand>
</feature>
<dbReference type="Pfam" id="PF21247">
    <property type="entry name" value="Fic-like_C"/>
    <property type="match status" value="1"/>
</dbReference>
<evidence type="ECO:0000256" key="2">
    <source>
        <dbReference type="PIRSR" id="PIRSR640198-2"/>
    </source>
</evidence>
<feature type="binding site" evidence="2">
    <location>
        <begin position="219"/>
        <end position="220"/>
    </location>
    <ligand>
        <name>ATP</name>
        <dbReference type="ChEBI" id="CHEBI:30616"/>
    </ligand>
</feature>
<dbReference type="PANTHER" id="PTHR13504">
    <property type="entry name" value="FIDO DOMAIN-CONTAINING PROTEIN DDB_G0283145"/>
    <property type="match status" value="1"/>
</dbReference>
<dbReference type="InterPro" id="IPR003812">
    <property type="entry name" value="Fido"/>
</dbReference>
<dbReference type="GO" id="GO:0005524">
    <property type="term" value="F:ATP binding"/>
    <property type="evidence" value="ECO:0007669"/>
    <property type="project" value="UniProtKB-KW"/>
</dbReference>
<keyword evidence="2" id="KW-0547">Nucleotide-binding</keyword>
<proteinExistence type="predicted"/>
<dbReference type="PROSITE" id="PS51459">
    <property type="entry name" value="FIDO"/>
    <property type="match status" value="1"/>
</dbReference>
<comment type="caution">
    <text evidence="5">The sequence shown here is derived from an EMBL/GenBank/DDBJ whole genome shotgun (WGS) entry which is preliminary data.</text>
</comment>
<feature type="binding site" evidence="2">
    <location>
        <position position="227"/>
    </location>
    <ligand>
        <name>ATP</name>
        <dbReference type="ChEBI" id="CHEBI:30616"/>
    </ligand>
</feature>
<keyword evidence="2" id="KW-0067">ATP-binding</keyword>
<feature type="domain" description="Fido" evidence="4">
    <location>
        <begin position="99"/>
        <end position="241"/>
    </location>
</feature>
<sequence length="327" mass="37551">MSYKPPYEITTSILNKIAAIMKMIGKFSSMNNLSSQPLLRRKNQIKSIHSSLAIENNQLSESQVKDLINDKLVIGPQKDILEVQNAINVYERLQDINPYAQKDLLKYHKILMTSLVSDAGSYRKGQVGVFDDEKAIFMAPPADRVPALMNNLYDYLNHYDENILIKSCVFHYEFEFIHPFSDGNGRMGRLFQTCLLAKEEELFYYLPVESIIKKKQQSYYDAISRSNQVGTSTVFIEFMLDAIIETMNDTLKQSNIEKGSLSIQAKKLLTVLEEGIPYTTIELMDRVGIKSRASFKKNYLDPLLQSGMIEMTLPEKPKSRNQRYVKK</sequence>
<gene>
    <name evidence="5" type="ORF">QJ521_09380</name>
</gene>
<dbReference type="InterPro" id="IPR049514">
    <property type="entry name" value="Fic-like_C"/>
</dbReference>
<dbReference type="Proteomes" id="UP001431532">
    <property type="component" value="Unassembled WGS sequence"/>
</dbReference>